<dbReference type="PRINTS" id="PR00038">
    <property type="entry name" value="HTHLUXR"/>
</dbReference>
<reference evidence="5 6" key="1">
    <citation type="submission" date="2020-03" db="EMBL/GenBank/DDBJ databases">
        <title>Whole genome shotgun sequence of Phytohabitans flavus NBRC 107702.</title>
        <authorList>
            <person name="Komaki H."/>
            <person name="Tamura T."/>
        </authorList>
    </citation>
    <scope>NUCLEOTIDE SEQUENCE [LARGE SCALE GENOMIC DNA]</scope>
    <source>
        <strain evidence="5 6">NBRC 107702</strain>
    </source>
</reference>
<dbReference type="Pfam" id="PF00196">
    <property type="entry name" value="GerE"/>
    <property type="match status" value="1"/>
</dbReference>
<dbReference type="AlphaFoldDB" id="A0A6F8XPM2"/>
<keyword evidence="6" id="KW-1185">Reference proteome</keyword>
<keyword evidence="2" id="KW-0238">DNA-binding</keyword>
<dbReference type="CDD" id="cd06170">
    <property type="entry name" value="LuxR_C_like"/>
    <property type="match status" value="1"/>
</dbReference>
<keyword evidence="1" id="KW-0805">Transcription regulation</keyword>
<keyword evidence="3" id="KW-0804">Transcription</keyword>
<evidence type="ECO:0000256" key="3">
    <source>
        <dbReference type="ARBA" id="ARBA00023163"/>
    </source>
</evidence>
<dbReference type="SMART" id="SM00421">
    <property type="entry name" value="HTH_LUXR"/>
    <property type="match status" value="1"/>
</dbReference>
<evidence type="ECO:0000256" key="2">
    <source>
        <dbReference type="ARBA" id="ARBA00023125"/>
    </source>
</evidence>
<protein>
    <submittedName>
        <fullName evidence="5">Helix-turn-helix transcriptional regulator</fullName>
    </submittedName>
</protein>
<feature type="domain" description="HTH luxR-type" evidence="4">
    <location>
        <begin position="142"/>
        <end position="208"/>
    </location>
</feature>
<dbReference type="PANTHER" id="PTHR44688:SF16">
    <property type="entry name" value="DNA-BINDING TRANSCRIPTIONAL ACTIVATOR DEVR_DOSR"/>
    <property type="match status" value="1"/>
</dbReference>
<dbReference type="Gene3D" id="3.40.50.2300">
    <property type="match status" value="1"/>
</dbReference>
<evidence type="ECO:0000313" key="5">
    <source>
        <dbReference type="EMBL" id="BCB75784.1"/>
    </source>
</evidence>
<gene>
    <name evidence="5" type="ORF">Pflav_021940</name>
</gene>
<dbReference type="PROSITE" id="PS50043">
    <property type="entry name" value="HTH_LUXR_2"/>
    <property type="match status" value="1"/>
</dbReference>
<reference evidence="5 6" key="2">
    <citation type="submission" date="2020-03" db="EMBL/GenBank/DDBJ databases">
        <authorList>
            <person name="Ichikawa N."/>
            <person name="Kimura A."/>
            <person name="Kitahashi Y."/>
            <person name="Uohara A."/>
        </authorList>
    </citation>
    <scope>NUCLEOTIDE SEQUENCE [LARGE SCALE GENOMIC DNA]</scope>
    <source>
        <strain evidence="5 6">NBRC 107702</strain>
    </source>
</reference>
<dbReference type="RefSeq" id="WP_173035757.1">
    <property type="nucleotide sequence ID" value="NZ_AP022870.1"/>
</dbReference>
<proteinExistence type="predicted"/>
<dbReference type="EMBL" id="AP022870">
    <property type="protein sequence ID" value="BCB75784.1"/>
    <property type="molecule type" value="Genomic_DNA"/>
</dbReference>
<sequence length="210" mass="22817">MESVGVAVLAGDQLTRDGLVAGLASHPAVEVYLGERQRSARVLLVVADQVSEEVLGGIERFGRSARHRDLGVVVVANEIREHHVMRAVELGLAGLLHRRDAGFEQITRAVVAAASGRAELPAAVTRRLLEQLRTVQRDVLGPRGLTVSGFTERELEVLRLLADGLDTGEVALKLNYSQRTVKNIIYGVMTRFGLRNRTHAVAYAIRSGAL</sequence>
<organism evidence="5 6">
    <name type="scientific">Phytohabitans flavus</name>
    <dbReference type="NCBI Taxonomy" id="1076124"/>
    <lineage>
        <taxon>Bacteria</taxon>
        <taxon>Bacillati</taxon>
        <taxon>Actinomycetota</taxon>
        <taxon>Actinomycetes</taxon>
        <taxon>Micromonosporales</taxon>
        <taxon>Micromonosporaceae</taxon>
    </lineage>
</organism>
<dbReference type="GO" id="GO:0003677">
    <property type="term" value="F:DNA binding"/>
    <property type="evidence" value="ECO:0007669"/>
    <property type="project" value="UniProtKB-KW"/>
</dbReference>
<dbReference type="InterPro" id="IPR000792">
    <property type="entry name" value="Tscrpt_reg_LuxR_C"/>
</dbReference>
<name>A0A6F8XPM2_9ACTN</name>
<dbReference type="PANTHER" id="PTHR44688">
    <property type="entry name" value="DNA-BINDING TRANSCRIPTIONAL ACTIVATOR DEVR_DOSR"/>
    <property type="match status" value="1"/>
</dbReference>
<dbReference type="KEGG" id="pfla:Pflav_021940"/>
<evidence type="ECO:0000256" key="1">
    <source>
        <dbReference type="ARBA" id="ARBA00023015"/>
    </source>
</evidence>
<dbReference type="GO" id="GO:0006355">
    <property type="term" value="P:regulation of DNA-templated transcription"/>
    <property type="evidence" value="ECO:0007669"/>
    <property type="project" value="InterPro"/>
</dbReference>
<dbReference type="SUPFAM" id="SSF46894">
    <property type="entry name" value="C-terminal effector domain of the bipartite response regulators"/>
    <property type="match status" value="1"/>
</dbReference>
<dbReference type="Proteomes" id="UP000502508">
    <property type="component" value="Chromosome"/>
</dbReference>
<evidence type="ECO:0000259" key="4">
    <source>
        <dbReference type="PROSITE" id="PS50043"/>
    </source>
</evidence>
<evidence type="ECO:0000313" key="6">
    <source>
        <dbReference type="Proteomes" id="UP000502508"/>
    </source>
</evidence>
<accession>A0A6F8XPM2</accession>
<dbReference type="InterPro" id="IPR016032">
    <property type="entry name" value="Sig_transdc_resp-reg_C-effctor"/>
</dbReference>